<dbReference type="Proteomes" id="UP000624041">
    <property type="component" value="Unassembled WGS sequence"/>
</dbReference>
<evidence type="ECO:0008006" key="3">
    <source>
        <dbReference type="Google" id="ProtNLM"/>
    </source>
</evidence>
<gene>
    <name evidence="1" type="ORF">GCM10007971_22260</name>
</gene>
<evidence type="ECO:0000313" key="2">
    <source>
        <dbReference type="Proteomes" id="UP000624041"/>
    </source>
</evidence>
<dbReference type="EMBL" id="BMOS01000014">
    <property type="protein sequence ID" value="GGN59300.1"/>
    <property type="molecule type" value="Genomic_DNA"/>
</dbReference>
<sequence>MVTIRNWNLITNLDGEDTRKFDVYQRERVVVPTPEQETEHIEIKGRHSSLTKKGAFKDIELPIEFFFYENTSFKAAFRIAKMKFFNAKTLGFNDDESVFYKIKSVKIDDAINDVLEMGEFTVIFRLDPFQYEIADSSRTITGRTTLNNPGYESQPIIIATVAGTGKIYINDQVITIQDVNGTIIIDSELMNAYRNNNGIITNLNNHMIGDFPVLGHGSNVINFDGDIESLEINPRWRWV</sequence>
<name>A0A917XZC0_9BACI</name>
<dbReference type="RefSeq" id="WP_188857326.1">
    <property type="nucleotide sequence ID" value="NZ_BMOS01000014.1"/>
</dbReference>
<organism evidence="1 2">
    <name type="scientific">Oceanobacillus indicireducens</name>
    <dbReference type="NCBI Taxonomy" id="1004261"/>
    <lineage>
        <taxon>Bacteria</taxon>
        <taxon>Bacillati</taxon>
        <taxon>Bacillota</taxon>
        <taxon>Bacilli</taxon>
        <taxon>Bacillales</taxon>
        <taxon>Bacillaceae</taxon>
        <taxon>Oceanobacillus</taxon>
    </lineage>
</organism>
<proteinExistence type="predicted"/>
<reference evidence="1" key="2">
    <citation type="submission" date="2020-09" db="EMBL/GenBank/DDBJ databases">
        <authorList>
            <person name="Sun Q."/>
            <person name="Ohkuma M."/>
        </authorList>
    </citation>
    <scope>NUCLEOTIDE SEQUENCE</scope>
    <source>
        <strain evidence="1">JCM 17251</strain>
    </source>
</reference>
<keyword evidence="2" id="KW-1185">Reference proteome</keyword>
<protein>
    <recommendedName>
        <fullName evidence="3">Phage tail protein</fullName>
    </recommendedName>
</protein>
<dbReference type="AlphaFoldDB" id="A0A917XZC0"/>
<evidence type="ECO:0000313" key="1">
    <source>
        <dbReference type="EMBL" id="GGN59300.1"/>
    </source>
</evidence>
<comment type="caution">
    <text evidence="1">The sequence shown here is derived from an EMBL/GenBank/DDBJ whole genome shotgun (WGS) entry which is preliminary data.</text>
</comment>
<dbReference type="Gene3D" id="2.40.30.200">
    <property type="match status" value="1"/>
</dbReference>
<accession>A0A917XZC0</accession>
<reference evidence="1" key="1">
    <citation type="journal article" date="2014" name="Int. J. Syst. Evol. Microbiol.">
        <title>Complete genome sequence of Corynebacterium casei LMG S-19264T (=DSM 44701T), isolated from a smear-ripened cheese.</title>
        <authorList>
            <consortium name="US DOE Joint Genome Institute (JGI-PGF)"/>
            <person name="Walter F."/>
            <person name="Albersmeier A."/>
            <person name="Kalinowski J."/>
            <person name="Ruckert C."/>
        </authorList>
    </citation>
    <scope>NUCLEOTIDE SEQUENCE</scope>
    <source>
        <strain evidence="1">JCM 17251</strain>
    </source>
</reference>